<dbReference type="PANTHER" id="PTHR43156">
    <property type="entry name" value="STAGE II SPORULATION PROTEIN E-RELATED"/>
    <property type="match status" value="1"/>
</dbReference>
<dbReference type="SUPFAM" id="SSF55785">
    <property type="entry name" value="PYP-like sensor domain (PAS domain)"/>
    <property type="match status" value="1"/>
</dbReference>
<organism evidence="5 6">
    <name type="scientific">Actinospica acidithermotolerans</name>
    <dbReference type="NCBI Taxonomy" id="2828514"/>
    <lineage>
        <taxon>Bacteria</taxon>
        <taxon>Bacillati</taxon>
        <taxon>Actinomycetota</taxon>
        <taxon>Actinomycetes</taxon>
        <taxon>Catenulisporales</taxon>
        <taxon>Actinospicaceae</taxon>
        <taxon>Actinospica</taxon>
    </lineage>
</organism>
<protein>
    <submittedName>
        <fullName evidence="5">SpoIIE family protein phosphatase</fullName>
    </submittedName>
</protein>
<dbReference type="InterPro" id="IPR001610">
    <property type="entry name" value="PAC"/>
</dbReference>
<dbReference type="SUPFAM" id="SSF81606">
    <property type="entry name" value="PP2C-like"/>
    <property type="match status" value="1"/>
</dbReference>
<dbReference type="SMART" id="SM00086">
    <property type="entry name" value="PAC"/>
    <property type="match status" value="1"/>
</dbReference>
<sequence length="586" mass="61970">MTPSASEPRAAEGPGGVATLPPNGGARPVGAQREPGHGRRERPGASLARPGGNGGWDELGFTPSGFDAAAGFYNWVLGSGEVICDEQTYQLHGLEPDPGLRFEAFLGQVPPEDVEDLLALLDPLLARVGDYVFEYRVQLPDERIRTLETRGRIIADPATGAPSRMMGIIIDVTERRAAELEALRRAAVAARMQEVTAGLASAGSLAELRTAVTSALPALGAAGLLVTDAGQPAEVILEAGDLGMAAGRVRIGPDGPVRTAAATGDPLFFTEAAELRRRFPQSVEAMRATGAVSSAVIPIGGVPRMRGVCMIGFDGPRSFDASERAFLVLAASAIGQAVHRARIHDIELALAMALQGGMLPRALRPGPGVELAHRYEAATTGIQVGGDWFDSVHCVDGTTLLIIGDVEGHNVQAAGMMYRLRTTLLAYAGQSSDVSVLMQRANAFVCEVNEDAENPLFATCLLALIDPERRTIAVSRAGHIPPVLAIVPDKCAVHHNEPGVPLGVLEEYDFPVWTVPYTPGSVLMLCTDGLLESLDNNLDKGLDRCRAVLDGQREEKLDTVADELLAANRPDGPWKDDVALLVARLG</sequence>
<comment type="caution">
    <text evidence="5">The sequence shown here is derived from an EMBL/GenBank/DDBJ whole genome shotgun (WGS) entry which is preliminary data.</text>
</comment>
<keyword evidence="6" id="KW-1185">Reference proteome</keyword>
<dbReference type="Gene3D" id="3.60.40.10">
    <property type="entry name" value="PPM-type phosphatase domain"/>
    <property type="match status" value="1"/>
</dbReference>
<dbReference type="InterPro" id="IPR052016">
    <property type="entry name" value="Bact_Sigma-Reg"/>
</dbReference>
<evidence type="ECO:0000313" key="6">
    <source>
        <dbReference type="Proteomes" id="UP000676325"/>
    </source>
</evidence>
<proteinExistence type="predicted"/>
<dbReference type="RefSeq" id="WP_212516423.1">
    <property type="nucleotide sequence ID" value="NZ_JAGSOH010000004.1"/>
</dbReference>
<feature type="region of interest" description="Disordered" evidence="2">
    <location>
        <begin position="1"/>
        <end position="58"/>
    </location>
</feature>
<reference evidence="5" key="1">
    <citation type="submission" date="2021-04" db="EMBL/GenBank/DDBJ databases">
        <title>Genome based classification of Actinospica acidithermotolerans sp. nov., an actinobacterium isolated from an Indonesian hot spring.</title>
        <authorList>
            <person name="Kusuma A.B."/>
            <person name="Putra K.E."/>
            <person name="Nafisah S."/>
            <person name="Loh J."/>
            <person name="Nouioui I."/>
            <person name="Goodfellow M."/>
        </authorList>
    </citation>
    <scope>NUCLEOTIDE SEQUENCE</scope>
    <source>
        <strain evidence="5">MGRD01-02</strain>
    </source>
</reference>
<feature type="domain" description="GAF" evidence="3">
    <location>
        <begin position="200"/>
        <end position="348"/>
    </location>
</feature>
<gene>
    <name evidence="5" type="ORF">KDK95_03075</name>
</gene>
<dbReference type="Gene3D" id="2.10.70.100">
    <property type="match status" value="1"/>
</dbReference>
<dbReference type="Gene3D" id="3.30.450.40">
    <property type="match status" value="1"/>
</dbReference>
<dbReference type="Gene3D" id="3.30.450.20">
    <property type="entry name" value="PAS domain"/>
    <property type="match status" value="1"/>
</dbReference>
<dbReference type="EMBL" id="JAGSOH010000004">
    <property type="protein sequence ID" value="MBR7825275.1"/>
    <property type="molecule type" value="Genomic_DNA"/>
</dbReference>
<dbReference type="InterPro" id="IPR035965">
    <property type="entry name" value="PAS-like_dom_sf"/>
</dbReference>
<evidence type="ECO:0000259" key="3">
    <source>
        <dbReference type="SMART" id="SM00065"/>
    </source>
</evidence>
<dbReference type="Pfam" id="PF08447">
    <property type="entry name" value="PAS_3"/>
    <property type="match status" value="1"/>
</dbReference>
<name>A0A941E324_9ACTN</name>
<evidence type="ECO:0000259" key="4">
    <source>
        <dbReference type="SMART" id="SM00331"/>
    </source>
</evidence>
<dbReference type="SMART" id="SM00331">
    <property type="entry name" value="PP2C_SIG"/>
    <property type="match status" value="1"/>
</dbReference>
<evidence type="ECO:0000256" key="1">
    <source>
        <dbReference type="ARBA" id="ARBA00022801"/>
    </source>
</evidence>
<dbReference type="AlphaFoldDB" id="A0A941E324"/>
<dbReference type="InterPro" id="IPR001932">
    <property type="entry name" value="PPM-type_phosphatase-like_dom"/>
</dbReference>
<dbReference type="InterPro" id="IPR013655">
    <property type="entry name" value="PAS_fold_3"/>
</dbReference>
<dbReference type="SMART" id="SM00065">
    <property type="entry name" value="GAF"/>
    <property type="match status" value="1"/>
</dbReference>
<dbReference type="GO" id="GO:0016791">
    <property type="term" value="F:phosphatase activity"/>
    <property type="evidence" value="ECO:0007669"/>
    <property type="project" value="TreeGrafter"/>
</dbReference>
<dbReference type="InterPro" id="IPR003018">
    <property type="entry name" value="GAF"/>
</dbReference>
<keyword evidence="1" id="KW-0378">Hydrolase</keyword>
<dbReference type="PANTHER" id="PTHR43156:SF2">
    <property type="entry name" value="STAGE II SPORULATION PROTEIN E"/>
    <property type="match status" value="1"/>
</dbReference>
<dbReference type="Proteomes" id="UP000676325">
    <property type="component" value="Unassembled WGS sequence"/>
</dbReference>
<dbReference type="SUPFAM" id="SSF55781">
    <property type="entry name" value="GAF domain-like"/>
    <property type="match status" value="1"/>
</dbReference>
<accession>A0A941E324</accession>
<feature type="domain" description="PPM-type phosphatase" evidence="4">
    <location>
        <begin position="366"/>
        <end position="585"/>
    </location>
</feature>
<evidence type="ECO:0000313" key="5">
    <source>
        <dbReference type="EMBL" id="MBR7825275.1"/>
    </source>
</evidence>
<dbReference type="InterPro" id="IPR036457">
    <property type="entry name" value="PPM-type-like_dom_sf"/>
</dbReference>
<feature type="compositionally biased region" description="Basic and acidic residues" evidence="2">
    <location>
        <begin position="34"/>
        <end position="43"/>
    </location>
</feature>
<evidence type="ECO:0000256" key="2">
    <source>
        <dbReference type="SAM" id="MobiDB-lite"/>
    </source>
</evidence>
<dbReference type="InterPro" id="IPR029016">
    <property type="entry name" value="GAF-like_dom_sf"/>
</dbReference>
<dbReference type="Pfam" id="PF07228">
    <property type="entry name" value="SpoIIE"/>
    <property type="match status" value="1"/>
</dbReference>